<dbReference type="EMBL" id="CP141531">
    <property type="protein sequence ID" value="WRO06913.1"/>
    <property type="molecule type" value="Genomic_DNA"/>
</dbReference>
<evidence type="ECO:0000259" key="1">
    <source>
        <dbReference type="Pfam" id="PF19778"/>
    </source>
</evidence>
<feature type="domain" description="Type III restriction enzyme C-terminal endonuclease" evidence="1">
    <location>
        <begin position="371"/>
        <end position="449"/>
    </location>
</feature>
<reference evidence="2" key="1">
    <citation type="submission" date="2023-12" db="EMBL/GenBank/DDBJ databases">
        <title>Isolation of organohalide respiring bacteria Dehalococcoides mccartyi strain GPTCE1 in groundwater collected near a chemical plant in Suzhou, China.</title>
        <authorList>
            <person name="Liu G."/>
        </authorList>
    </citation>
    <scope>NUCLEOTIDE SEQUENCE</scope>
    <source>
        <strain evidence="2">GPTCE1</strain>
    </source>
</reference>
<dbReference type="Proteomes" id="UP001327986">
    <property type="component" value="Chromosome"/>
</dbReference>
<organism evidence="2 3">
    <name type="scientific">Dehalococcoides mccartyi</name>
    <dbReference type="NCBI Taxonomy" id="61435"/>
    <lineage>
        <taxon>Bacteria</taxon>
        <taxon>Bacillati</taxon>
        <taxon>Chloroflexota</taxon>
        <taxon>Dehalococcoidia</taxon>
        <taxon>Dehalococcoidales</taxon>
        <taxon>Dehalococcoidaceae</taxon>
        <taxon>Dehalococcoides</taxon>
    </lineage>
</organism>
<dbReference type="Pfam" id="PF19778">
    <property type="entry name" value="RE_endonuc"/>
    <property type="match status" value="1"/>
</dbReference>
<dbReference type="InterPro" id="IPR045572">
    <property type="entry name" value="RE_endonuc_C"/>
</dbReference>
<evidence type="ECO:0000313" key="3">
    <source>
        <dbReference type="Proteomes" id="UP001327986"/>
    </source>
</evidence>
<evidence type="ECO:0000313" key="2">
    <source>
        <dbReference type="EMBL" id="WRO06913.1"/>
    </source>
</evidence>
<protein>
    <recommendedName>
        <fullName evidence="1">Type III restriction enzyme C-terminal endonuclease domain-containing protein</fullName>
    </recommendedName>
</protein>
<dbReference type="Gene3D" id="3.40.50.300">
    <property type="entry name" value="P-loop containing nucleotide triphosphate hydrolases"/>
    <property type="match status" value="1"/>
</dbReference>
<proteinExistence type="predicted"/>
<gene>
    <name evidence="2" type="ORF">VLL09_05865</name>
</gene>
<sequence length="503" mass="57873">MKGRSIYFYHSRYACLPFQVKLYPEADDTTNCDEVAAYLENSYPDLKDTVLVIHTKNNGEISESASGKSKEELDKLRKQANEIDNPSSPYKAVVSVMVLKEGWDVRNVTTIVGLRPYKAKSNILPEQTLGRGLRKMYFGEVTEYLSVVGTPAFMEFVESIQAEGVILDMRPMGPGTAPQAPLVIEVDKDNLNKNIEALDIEIPVLTPRIYREYKNLMDIDEKSFAVIKIPYMQFSEEQQREIVFRDITNGEITHTTILDSTCMPDYHAAIGYFTQTIMKELRLVSGYEILYGKIKSFIQEQLFNQKIALDNLNTLRNLSELRATKTIIETFKTAINKLTIHDIGDSEIRDSIKISQTRPFVVKEKSYLIPNKSVFNKVIGDSHFELMFAGFLEKCSDVKAYAKNYFGVHFKIDYVNADGNISDYYPDFLVKLSNKNIYIVETKGQEDLDVPLKMNRLRQWCQDLNQIQSDTSYNFVFVDVVNFEKYHPDSFEKLVDCFKEYKE</sequence>
<accession>A0AB38Z8G5</accession>
<dbReference type="InterPro" id="IPR027417">
    <property type="entry name" value="P-loop_NTPase"/>
</dbReference>
<dbReference type="AlphaFoldDB" id="A0AB38Z8G5"/>
<name>A0AB38Z8G5_9CHLR</name>